<organism evidence="1 2">
    <name type="scientific">Tanacetum coccineum</name>
    <dbReference type="NCBI Taxonomy" id="301880"/>
    <lineage>
        <taxon>Eukaryota</taxon>
        <taxon>Viridiplantae</taxon>
        <taxon>Streptophyta</taxon>
        <taxon>Embryophyta</taxon>
        <taxon>Tracheophyta</taxon>
        <taxon>Spermatophyta</taxon>
        <taxon>Magnoliopsida</taxon>
        <taxon>eudicotyledons</taxon>
        <taxon>Gunneridae</taxon>
        <taxon>Pentapetalae</taxon>
        <taxon>asterids</taxon>
        <taxon>campanulids</taxon>
        <taxon>Asterales</taxon>
        <taxon>Asteraceae</taxon>
        <taxon>Asteroideae</taxon>
        <taxon>Anthemideae</taxon>
        <taxon>Anthemidinae</taxon>
        <taxon>Tanacetum</taxon>
    </lineage>
</organism>
<evidence type="ECO:0000313" key="1">
    <source>
        <dbReference type="EMBL" id="GJU04300.1"/>
    </source>
</evidence>
<reference evidence="1" key="1">
    <citation type="journal article" date="2022" name="Int. J. Mol. Sci.">
        <title>Draft Genome of Tanacetum Coccineum: Genomic Comparison of Closely Related Tanacetum-Family Plants.</title>
        <authorList>
            <person name="Yamashiro T."/>
            <person name="Shiraishi A."/>
            <person name="Nakayama K."/>
            <person name="Satake H."/>
        </authorList>
    </citation>
    <scope>NUCLEOTIDE SEQUENCE</scope>
</reference>
<dbReference type="Proteomes" id="UP001151760">
    <property type="component" value="Unassembled WGS sequence"/>
</dbReference>
<sequence>MVKEGIVLGHKISKSGIEVDKAKVDVIAKLPHPHYSGKGYSQFSRLSTLHYTEKELLAVDKTKIVRWILRLQIRMSLFVIKNKVQKSRRQYLLSRLENPIKGSSEKRRFTETFLSRHWVMLKYGVTHRSSPPSFQSQNQRGHVEVIQSWFEKDFE</sequence>
<name>A0ABQ5IX61_9ASTR</name>
<evidence type="ECO:0000313" key="2">
    <source>
        <dbReference type="Proteomes" id="UP001151760"/>
    </source>
</evidence>
<accession>A0ABQ5IX61</accession>
<comment type="caution">
    <text evidence="1">The sequence shown here is derived from an EMBL/GenBank/DDBJ whole genome shotgun (WGS) entry which is preliminary data.</text>
</comment>
<proteinExistence type="predicted"/>
<reference evidence="1" key="2">
    <citation type="submission" date="2022-01" db="EMBL/GenBank/DDBJ databases">
        <authorList>
            <person name="Yamashiro T."/>
            <person name="Shiraishi A."/>
            <person name="Satake H."/>
            <person name="Nakayama K."/>
        </authorList>
    </citation>
    <scope>NUCLEOTIDE SEQUENCE</scope>
</reference>
<gene>
    <name evidence="1" type="ORF">Tco_1114638</name>
</gene>
<dbReference type="EMBL" id="BQNB010021235">
    <property type="protein sequence ID" value="GJU04300.1"/>
    <property type="molecule type" value="Genomic_DNA"/>
</dbReference>
<keyword evidence="2" id="KW-1185">Reference proteome</keyword>
<protein>
    <submittedName>
        <fullName evidence="1">Uncharacterized protein</fullName>
    </submittedName>
</protein>